<dbReference type="Gene3D" id="3.40.50.620">
    <property type="entry name" value="HUPs"/>
    <property type="match status" value="1"/>
</dbReference>
<dbReference type="AlphaFoldDB" id="A0A644WA35"/>
<proteinExistence type="inferred from homology"/>
<keyword evidence="5" id="KW-0566">Pantothenate biosynthesis</keyword>
<organism evidence="9">
    <name type="scientific">bioreactor metagenome</name>
    <dbReference type="NCBI Taxonomy" id="1076179"/>
    <lineage>
        <taxon>unclassified sequences</taxon>
        <taxon>metagenomes</taxon>
        <taxon>ecological metagenomes</taxon>
    </lineage>
</organism>
<evidence type="ECO:0000256" key="2">
    <source>
        <dbReference type="ARBA" id="ARBA00009256"/>
    </source>
</evidence>
<evidence type="ECO:0000256" key="5">
    <source>
        <dbReference type="ARBA" id="ARBA00022655"/>
    </source>
</evidence>
<evidence type="ECO:0000256" key="1">
    <source>
        <dbReference type="ARBA" id="ARBA00004990"/>
    </source>
</evidence>
<reference evidence="9" key="1">
    <citation type="submission" date="2019-08" db="EMBL/GenBank/DDBJ databases">
        <authorList>
            <person name="Kucharzyk K."/>
            <person name="Murdoch R.W."/>
            <person name="Higgins S."/>
            <person name="Loffler F."/>
        </authorList>
    </citation>
    <scope>NUCLEOTIDE SEQUENCE</scope>
</reference>
<dbReference type="GO" id="GO:0004592">
    <property type="term" value="F:pantoate-beta-alanine ligase activity"/>
    <property type="evidence" value="ECO:0007669"/>
    <property type="project" value="UniProtKB-EC"/>
</dbReference>
<dbReference type="GO" id="GO:0015940">
    <property type="term" value="P:pantothenate biosynthetic process"/>
    <property type="evidence" value="ECO:0007669"/>
    <property type="project" value="UniProtKB-UniPathway"/>
</dbReference>
<accession>A0A644WA35</accession>
<dbReference type="Gene3D" id="3.30.1300.10">
    <property type="entry name" value="Pantoate-beta-alanine ligase, C-terminal domain"/>
    <property type="match status" value="1"/>
</dbReference>
<dbReference type="Pfam" id="PF02569">
    <property type="entry name" value="Pantoate_ligase"/>
    <property type="match status" value="1"/>
</dbReference>
<dbReference type="UniPathway" id="UPA00028">
    <property type="reaction ID" value="UER00005"/>
</dbReference>
<dbReference type="NCBIfam" id="TIGR00018">
    <property type="entry name" value="panC"/>
    <property type="match status" value="1"/>
</dbReference>
<dbReference type="HAMAP" id="MF_00158">
    <property type="entry name" value="PanC"/>
    <property type="match status" value="1"/>
</dbReference>
<keyword evidence="7" id="KW-0067">ATP-binding</keyword>
<dbReference type="InterPro" id="IPR014729">
    <property type="entry name" value="Rossmann-like_a/b/a_fold"/>
</dbReference>
<dbReference type="NCBIfam" id="TIGR00125">
    <property type="entry name" value="cyt_tran_rel"/>
    <property type="match status" value="1"/>
</dbReference>
<dbReference type="CDD" id="cd00560">
    <property type="entry name" value="PanC"/>
    <property type="match status" value="1"/>
</dbReference>
<dbReference type="GO" id="GO:0005829">
    <property type="term" value="C:cytosol"/>
    <property type="evidence" value="ECO:0007669"/>
    <property type="project" value="TreeGrafter"/>
</dbReference>
<dbReference type="PANTHER" id="PTHR21299:SF1">
    <property type="entry name" value="PANTOATE--BETA-ALANINE LIGASE"/>
    <property type="match status" value="1"/>
</dbReference>
<gene>
    <name evidence="9" type="primary">panC_12</name>
    <name evidence="9" type="ORF">SDC9_46673</name>
</gene>
<dbReference type="SUPFAM" id="SSF52374">
    <property type="entry name" value="Nucleotidylyl transferase"/>
    <property type="match status" value="1"/>
</dbReference>
<keyword evidence="4 9" id="KW-0436">Ligase</keyword>
<dbReference type="GO" id="GO:0005524">
    <property type="term" value="F:ATP binding"/>
    <property type="evidence" value="ECO:0007669"/>
    <property type="project" value="UniProtKB-KW"/>
</dbReference>
<evidence type="ECO:0000256" key="8">
    <source>
        <dbReference type="ARBA" id="ARBA00048258"/>
    </source>
</evidence>
<dbReference type="EMBL" id="VSSQ01000731">
    <property type="protein sequence ID" value="MPM00449.1"/>
    <property type="molecule type" value="Genomic_DNA"/>
</dbReference>
<dbReference type="InterPro" id="IPR003721">
    <property type="entry name" value="Pantoate_ligase"/>
</dbReference>
<comment type="catalytic activity">
    <reaction evidence="8">
        <text>(R)-pantoate + beta-alanine + ATP = (R)-pantothenate + AMP + diphosphate + H(+)</text>
        <dbReference type="Rhea" id="RHEA:10912"/>
        <dbReference type="ChEBI" id="CHEBI:15378"/>
        <dbReference type="ChEBI" id="CHEBI:15980"/>
        <dbReference type="ChEBI" id="CHEBI:29032"/>
        <dbReference type="ChEBI" id="CHEBI:30616"/>
        <dbReference type="ChEBI" id="CHEBI:33019"/>
        <dbReference type="ChEBI" id="CHEBI:57966"/>
        <dbReference type="ChEBI" id="CHEBI:456215"/>
        <dbReference type="EC" id="6.3.2.1"/>
    </reaction>
</comment>
<comment type="similarity">
    <text evidence="2">Belongs to the pantothenate synthetase family.</text>
</comment>
<evidence type="ECO:0000256" key="6">
    <source>
        <dbReference type="ARBA" id="ARBA00022741"/>
    </source>
</evidence>
<evidence type="ECO:0000256" key="4">
    <source>
        <dbReference type="ARBA" id="ARBA00022598"/>
    </source>
</evidence>
<name>A0A644WA35_9ZZZZ</name>
<protein>
    <recommendedName>
        <fullName evidence="3">pantoate--beta-alanine ligase (AMP-forming)</fullName>
        <ecNumber evidence="3">6.3.2.1</ecNumber>
    </recommendedName>
</protein>
<comment type="caution">
    <text evidence="9">The sequence shown here is derived from an EMBL/GenBank/DDBJ whole genome shotgun (WGS) entry which is preliminary data.</text>
</comment>
<evidence type="ECO:0000313" key="9">
    <source>
        <dbReference type="EMBL" id="MPM00449.1"/>
    </source>
</evidence>
<dbReference type="PANTHER" id="PTHR21299">
    <property type="entry name" value="CYTIDYLATE KINASE/PANTOATE-BETA-ALANINE LIGASE"/>
    <property type="match status" value="1"/>
</dbReference>
<sequence>MIIVNTTDSLEKTLATVRSAGNKRIGLVPTMGALHAGHVSLVEQSVRENDYTVVSVFVNPTQFNNPVDLEKYPRDLDKDADLLRISGCDLIFAPSKETIYTEEELQKPFEFDFGGLDQVMEGKFRPGHFNGVVQIVSKLFSLVKPQRAYFGEKDFQQLSIIHRMTDLMGFDIQIVDCPIVREASGLAMSSRNERLTPEQRKIAAGISKVLFECRNFVPSYSPERLKQWVENEINQIQGLELEYFEIANTKTLQPAINWEKPTVGCIAVYCGEVRLIDNIRCS</sequence>
<dbReference type="InterPro" id="IPR004821">
    <property type="entry name" value="Cyt_trans-like"/>
</dbReference>
<dbReference type="InterPro" id="IPR042176">
    <property type="entry name" value="Pantoate_ligase_C"/>
</dbReference>
<comment type="pathway">
    <text evidence="1">Cofactor biosynthesis; (R)-pantothenate biosynthesis; (R)-pantothenate from (R)-pantoate and beta-alanine: step 1/1.</text>
</comment>
<keyword evidence="6" id="KW-0547">Nucleotide-binding</keyword>
<dbReference type="EC" id="6.3.2.1" evidence="3"/>
<evidence type="ECO:0000256" key="3">
    <source>
        <dbReference type="ARBA" id="ARBA00012219"/>
    </source>
</evidence>
<evidence type="ECO:0000256" key="7">
    <source>
        <dbReference type="ARBA" id="ARBA00022840"/>
    </source>
</evidence>